<dbReference type="Proteomes" id="UP000314294">
    <property type="component" value="Unassembled WGS sequence"/>
</dbReference>
<evidence type="ECO:0000313" key="1">
    <source>
        <dbReference type="EMBL" id="TNN62869.1"/>
    </source>
</evidence>
<organism evidence="1 2">
    <name type="scientific">Liparis tanakae</name>
    <name type="common">Tanaka's snailfish</name>
    <dbReference type="NCBI Taxonomy" id="230148"/>
    <lineage>
        <taxon>Eukaryota</taxon>
        <taxon>Metazoa</taxon>
        <taxon>Chordata</taxon>
        <taxon>Craniata</taxon>
        <taxon>Vertebrata</taxon>
        <taxon>Euteleostomi</taxon>
        <taxon>Actinopterygii</taxon>
        <taxon>Neopterygii</taxon>
        <taxon>Teleostei</taxon>
        <taxon>Neoteleostei</taxon>
        <taxon>Acanthomorphata</taxon>
        <taxon>Eupercaria</taxon>
        <taxon>Perciformes</taxon>
        <taxon>Cottioidei</taxon>
        <taxon>Cottales</taxon>
        <taxon>Liparidae</taxon>
        <taxon>Liparis</taxon>
    </lineage>
</organism>
<proteinExistence type="predicted"/>
<dbReference type="EMBL" id="SRLO01000285">
    <property type="protein sequence ID" value="TNN62869.1"/>
    <property type="molecule type" value="Genomic_DNA"/>
</dbReference>
<name>A0A4Z2HAM9_9TELE</name>
<reference evidence="1 2" key="1">
    <citation type="submission" date="2019-03" db="EMBL/GenBank/DDBJ databases">
        <title>First draft genome of Liparis tanakae, snailfish: a comprehensive survey of snailfish specific genes.</title>
        <authorList>
            <person name="Kim W."/>
            <person name="Song I."/>
            <person name="Jeong J.-H."/>
            <person name="Kim D."/>
            <person name="Kim S."/>
            <person name="Ryu S."/>
            <person name="Song J.Y."/>
            <person name="Lee S.K."/>
        </authorList>
    </citation>
    <scope>NUCLEOTIDE SEQUENCE [LARGE SCALE GENOMIC DNA]</scope>
    <source>
        <tissue evidence="1">Muscle</tissue>
    </source>
</reference>
<accession>A0A4Z2HAM9</accession>
<gene>
    <name evidence="1" type="ORF">EYF80_026944</name>
</gene>
<sequence>MRNNECVWRSQHAGPHLAELPERSVSHGELTASRHHLSLFSGHRCALRWLLPGRTELSVSCFPPRLQTLADPRTLPPHGTLGRLIPPDASSARFTGKTAWERSALSIQLV</sequence>
<protein>
    <submittedName>
        <fullName evidence="1">Uncharacterized protein</fullName>
    </submittedName>
</protein>
<keyword evidence="2" id="KW-1185">Reference proteome</keyword>
<evidence type="ECO:0000313" key="2">
    <source>
        <dbReference type="Proteomes" id="UP000314294"/>
    </source>
</evidence>
<dbReference type="AlphaFoldDB" id="A0A4Z2HAM9"/>
<comment type="caution">
    <text evidence="1">The sequence shown here is derived from an EMBL/GenBank/DDBJ whole genome shotgun (WGS) entry which is preliminary data.</text>
</comment>